<sequence length="430" mass="49586">MKNVDIKILAVILFFVTILYLGVEPFAHSQMHKHIDDADFAYDAKGDNKVLLEQNHKQIDDFEEIKEINAKEIMKSKKRLQELEEFDSEEFRDFWIQKLENQKQDPKYKDQEKEIASIDKEIVKAKEMEVEELKNVKTFFMNNYKNMIDQENFLSKKIDQKITDAENESQQQMDDVEFFWNEAEYIASLEANISNGKKLVQMSCTGCHGISTEGILAPMDDATAKMSFGVVPPDLSTSGKIYDKKFLAALIKNPIIAMNLEHKFDNMNPHPMPPFFGAGGDISEEIADMVGYLKDISKDVTLSDKEVFINACARCHDVRYDGILGSKNDQYLAKYMGSIPPDLSMIIRAKSKQYLRNFIYNPQMALEGTAMPRVGLDKNSTEQVINYLESIGDSKKEERERVILKIVAFLVFIMILAYLWKKLLWRELKD</sequence>
<feature type="transmembrane region" description="Helical" evidence="7">
    <location>
        <begin position="6"/>
        <end position="23"/>
    </location>
</feature>
<dbReference type="PROSITE" id="PS51007">
    <property type="entry name" value="CYTC"/>
    <property type="match status" value="2"/>
</dbReference>
<dbReference type="PANTHER" id="PTHR37823">
    <property type="entry name" value="CYTOCHROME C-553-LIKE"/>
    <property type="match status" value="1"/>
</dbReference>
<keyword evidence="7" id="KW-0472">Membrane</keyword>
<feature type="transmembrane region" description="Helical" evidence="7">
    <location>
        <begin position="402"/>
        <end position="420"/>
    </location>
</feature>
<dbReference type="GO" id="GO:0046872">
    <property type="term" value="F:metal ion binding"/>
    <property type="evidence" value="ECO:0007669"/>
    <property type="project" value="UniProtKB-KW"/>
</dbReference>
<dbReference type="PANTHER" id="PTHR37823:SF1">
    <property type="entry name" value="CYTOCHROME C-553-LIKE"/>
    <property type="match status" value="1"/>
</dbReference>
<dbReference type="GO" id="GO:0020037">
    <property type="term" value="F:heme binding"/>
    <property type="evidence" value="ECO:0007669"/>
    <property type="project" value="InterPro"/>
</dbReference>
<reference evidence="9" key="1">
    <citation type="submission" date="2020-01" db="EMBL/GenBank/DDBJ databases">
        <authorList>
            <person name="Meier V. D."/>
            <person name="Meier V D."/>
        </authorList>
    </citation>
    <scope>NUCLEOTIDE SEQUENCE</scope>
    <source>
        <strain evidence="9">HLG_WM_MAG_12</strain>
    </source>
</reference>
<evidence type="ECO:0000256" key="7">
    <source>
        <dbReference type="SAM" id="Phobius"/>
    </source>
</evidence>
<feature type="domain" description="Cytochrome c" evidence="8">
    <location>
        <begin position="191"/>
        <end position="297"/>
    </location>
</feature>
<dbReference type="AlphaFoldDB" id="A0A6S6S306"/>
<dbReference type="Gene3D" id="1.10.760.10">
    <property type="entry name" value="Cytochrome c-like domain"/>
    <property type="match status" value="2"/>
</dbReference>
<name>A0A6S6S306_9BACT</name>
<dbReference type="SUPFAM" id="SSF46626">
    <property type="entry name" value="Cytochrome c"/>
    <property type="match status" value="2"/>
</dbReference>
<dbReference type="InterPro" id="IPR036909">
    <property type="entry name" value="Cyt_c-like_dom_sf"/>
</dbReference>
<feature type="domain" description="Cytochrome c" evidence="8">
    <location>
        <begin position="299"/>
        <end position="392"/>
    </location>
</feature>
<evidence type="ECO:0000313" key="9">
    <source>
        <dbReference type="EMBL" id="CAA6800626.1"/>
    </source>
</evidence>
<evidence type="ECO:0000256" key="6">
    <source>
        <dbReference type="PROSITE-ProRule" id="PRU00433"/>
    </source>
</evidence>
<dbReference type="PIRSF" id="PIRSF019225">
    <property type="entry name" value="Ubol_Cyt_c_Rdtase_Cyt_c_su_prd"/>
    <property type="match status" value="1"/>
</dbReference>
<evidence type="ECO:0000256" key="5">
    <source>
        <dbReference type="ARBA" id="ARBA00023004"/>
    </source>
</evidence>
<keyword evidence="5 6" id="KW-0408">Iron</keyword>
<keyword evidence="1" id="KW-0813">Transport</keyword>
<evidence type="ECO:0000259" key="8">
    <source>
        <dbReference type="PROSITE" id="PS51007"/>
    </source>
</evidence>
<evidence type="ECO:0000256" key="1">
    <source>
        <dbReference type="ARBA" id="ARBA00022448"/>
    </source>
</evidence>
<dbReference type="Pfam" id="PF00034">
    <property type="entry name" value="Cytochrom_C"/>
    <property type="match status" value="2"/>
</dbReference>
<evidence type="ECO:0000256" key="3">
    <source>
        <dbReference type="ARBA" id="ARBA00022723"/>
    </source>
</evidence>
<keyword evidence="7" id="KW-1133">Transmembrane helix</keyword>
<keyword evidence="3 6" id="KW-0479">Metal-binding</keyword>
<protein>
    <submittedName>
        <fullName evidence="9">Ubiquinol cytochrome C oxidoreductase, cytochrome C1 subunit</fullName>
    </submittedName>
</protein>
<dbReference type="InterPro" id="IPR021195">
    <property type="entry name" value="Ubol_Cyt_c_Rdtase_Cyt_c_su_prd"/>
</dbReference>
<dbReference type="EMBL" id="CACVAW010000003">
    <property type="protein sequence ID" value="CAA6800626.1"/>
    <property type="molecule type" value="Genomic_DNA"/>
</dbReference>
<proteinExistence type="predicted"/>
<dbReference type="InterPro" id="IPR009056">
    <property type="entry name" value="Cyt_c-like_dom"/>
</dbReference>
<dbReference type="GO" id="GO:0009055">
    <property type="term" value="F:electron transfer activity"/>
    <property type="evidence" value="ECO:0007669"/>
    <property type="project" value="InterPro"/>
</dbReference>
<evidence type="ECO:0000256" key="2">
    <source>
        <dbReference type="ARBA" id="ARBA00022617"/>
    </source>
</evidence>
<keyword evidence="2 6" id="KW-0349">Heme</keyword>
<evidence type="ECO:0000256" key="4">
    <source>
        <dbReference type="ARBA" id="ARBA00022982"/>
    </source>
</evidence>
<gene>
    <name evidence="9" type="ORF">HELGO_WM29603</name>
</gene>
<accession>A0A6S6S306</accession>
<dbReference type="InterPro" id="IPR051811">
    <property type="entry name" value="Cytochrome_c550/c551-like"/>
</dbReference>
<keyword evidence="4" id="KW-0249">Electron transport</keyword>
<organism evidence="9">
    <name type="scientific">uncultured Campylobacterales bacterium</name>
    <dbReference type="NCBI Taxonomy" id="352960"/>
    <lineage>
        <taxon>Bacteria</taxon>
        <taxon>Pseudomonadati</taxon>
        <taxon>Campylobacterota</taxon>
        <taxon>Epsilonproteobacteria</taxon>
        <taxon>Campylobacterales</taxon>
        <taxon>environmental samples</taxon>
    </lineage>
</organism>
<keyword evidence="7" id="KW-0812">Transmembrane</keyword>